<accession>A0A328BMI9</accession>
<keyword evidence="3" id="KW-1185">Reference proteome</keyword>
<evidence type="ECO:0000259" key="1">
    <source>
        <dbReference type="Pfam" id="PF07589"/>
    </source>
</evidence>
<evidence type="ECO:0000313" key="2">
    <source>
        <dbReference type="EMBL" id="RAK67895.1"/>
    </source>
</evidence>
<dbReference type="EMBL" id="QFYS01000002">
    <property type="protein sequence ID" value="RAK67895.1"/>
    <property type="molecule type" value="Genomic_DNA"/>
</dbReference>
<reference evidence="2 3" key="1">
    <citation type="submission" date="2018-05" db="EMBL/GenBank/DDBJ databases">
        <authorList>
            <person name="Lanie J.A."/>
            <person name="Ng W.-L."/>
            <person name="Kazmierczak K.M."/>
            <person name="Andrzejewski T.M."/>
            <person name="Davidsen T.M."/>
            <person name="Wayne K.J."/>
            <person name="Tettelin H."/>
            <person name="Glass J.I."/>
            <person name="Rusch D."/>
            <person name="Podicherti R."/>
            <person name="Tsui H.-C.T."/>
            <person name="Winkler M.E."/>
        </authorList>
    </citation>
    <scope>NUCLEOTIDE SEQUENCE [LARGE SCALE GENOMIC DNA]</scope>
    <source>
        <strain evidence="2 3">BUT-10</strain>
    </source>
</reference>
<dbReference type="OrthoDB" id="7585624at2"/>
<gene>
    <name evidence="2" type="ORF">DJ019_06285</name>
</gene>
<protein>
    <recommendedName>
        <fullName evidence="1">Ice-binding protein C-terminal domain-containing protein</fullName>
    </recommendedName>
</protein>
<dbReference type="NCBIfam" id="TIGR02595">
    <property type="entry name" value="PEP_CTERM"/>
    <property type="match status" value="1"/>
</dbReference>
<evidence type="ECO:0000313" key="3">
    <source>
        <dbReference type="Proteomes" id="UP000249524"/>
    </source>
</evidence>
<dbReference type="Proteomes" id="UP000249524">
    <property type="component" value="Unassembled WGS sequence"/>
</dbReference>
<comment type="caution">
    <text evidence="2">The sequence shown here is derived from an EMBL/GenBank/DDBJ whole genome shotgun (WGS) entry which is preliminary data.</text>
</comment>
<organism evidence="2 3">
    <name type="scientific">Phenylobacterium kunshanense</name>
    <dbReference type="NCBI Taxonomy" id="1445034"/>
    <lineage>
        <taxon>Bacteria</taxon>
        <taxon>Pseudomonadati</taxon>
        <taxon>Pseudomonadota</taxon>
        <taxon>Alphaproteobacteria</taxon>
        <taxon>Caulobacterales</taxon>
        <taxon>Caulobacteraceae</taxon>
        <taxon>Phenylobacterium</taxon>
    </lineage>
</organism>
<sequence>MSSFSLYMGSPDTYNSIRFIGAGFDQTINGTQMFQGDTSQAWSWGKRINFDFGDYKVSQVILSSSSNSFEVDNAAANFAAVPEPATWAFMIMGFGAAGAVLRRRNALSLA</sequence>
<feature type="domain" description="Ice-binding protein C-terminal" evidence="1">
    <location>
        <begin position="80"/>
        <end position="104"/>
    </location>
</feature>
<dbReference type="NCBIfam" id="NF035944">
    <property type="entry name" value="PEPxxWA-CTERM"/>
    <property type="match status" value="1"/>
</dbReference>
<dbReference type="InterPro" id="IPR013424">
    <property type="entry name" value="Ice-binding_C"/>
</dbReference>
<proteinExistence type="predicted"/>
<dbReference type="Pfam" id="PF07589">
    <property type="entry name" value="PEP-CTERM"/>
    <property type="match status" value="1"/>
</dbReference>
<name>A0A328BMI9_9CAUL</name>
<dbReference type="AlphaFoldDB" id="A0A328BMI9"/>